<accession>A0A1C3WCC2</accession>
<dbReference type="AlphaFoldDB" id="A0A1C3WCC2"/>
<evidence type="ECO:0000313" key="1">
    <source>
        <dbReference type="EMBL" id="SCB37650.1"/>
    </source>
</evidence>
<sequence>MAVVCRPARIDDLKQADDIVVASINELTERRGFGKMASSRPPNFQAFSLADDPGLMGGR</sequence>
<dbReference type="EMBL" id="FMAE01000005">
    <property type="protein sequence ID" value="SCB37650.1"/>
    <property type="molecule type" value="Genomic_DNA"/>
</dbReference>
<dbReference type="Proteomes" id="UP000183174">
    <property type="component" value="Unassembled WGS sequence"/>
</dbReference>
<gene>
    <name evidence="1" type="ORF">GA0061099_1005686</name>
</gene>
<proteinExistence type="predicted"/>
<name>A0A1C3WCC2_9BRAD</name>
<organism evidence="1 2">
    <name type="scientific">Bradyrhizobium yuanmingense</name>
    <dbReference type="NCBI Taxonomy" id="108015"/>
    <lineage>
        <taxon>Bacteria</taxon>
        <taxon>Pseudomonadati</taxon>
        <taxon>Pseudomonadota</taxon>
        <taxon>Alphaproteobacteria</taxon>
        <taxon>Hyphomicrobiales</taxon>
        <taxon>Nitrobacteraceae</taxon>
        <taxon>Bradyrhizobium</taxon>
    </lineage>
</organism>
<protein>
    <submittedName>
        <fullName evidence="1">Uncharacterized protein</fullName>
    </submittedName>
</protein>
<reference evidence="1 2" key="1">
    <citation type="submission" date="2016-08" db="EMBL/GenBank/DDBJ databases">
        <authorList>
            <person name="Seilhamer J.J."/>
        </authorList>
    </citation>
    <scope>NUCLEOTIDE SEQUENCE [LARGE SCALE GENOMIC DNA]</scope>
    <source>
        <strain evidence="1 2">CCBAU 10071</strain>
    </source>
</reference>
<evidence type="ECO:0000313" key="2">
    <source>
        <dbReference type="Proteomes" id="UP000183174"/>
    </source>
</evidence>